<evidence type="ECO:0000313" key="2">
    <source>
        <dbReference type="Proteomes" id="UP000683360"/>
    </source>
</evidence>
<dbReference type="InterPro" id="IPR013783">
    <property type="entry name" value="Ig-like_fold"/>
</dbReference>
<dbReference type="Gene3D" id="2.60.40.10">
    <property type="entry name" value="Immunoglobulins"/>
    <property type="match status" value="1"/>
</dbReference>
<accession>A0A8S3QZW1</accession>
<dbReference type="SUPFAM" id="SSF48726">
    <property type="entry name" value="Immunoglobulin"/>
    <property type="match status" value="1"/>
</dbReference>
<dbReference type="OrthoDB" id="10353171at2759"/>
<dbReference type="InterPro" id="IPR036179">
    <property type="entry name" value="Ig-like_dom_sf"/>
</dbReference>
<dbReference type="EMBL" id="CAJPWZ010000682">
    <property type="protein sequence ID" value="CAG2198504.1"/>
    <property type="molecule type" value="Genomic_DNA"/>
</dbReference>
<gene>
    <name evidence="1" type="ORF">MEDL_13272</name>
</gene>
<organism evidence="1 2">
    <name type="scientific">Mytilus edulis</name>
    <name type="common">Blue mussel</name>
    <dbReference type="NCBI Taxonomy" id="6550"/>
    <lineage>
        <taxon>Eukaryota</taxon>
        <taxon>Metazoa</taxon>
        <taxon>Spiralia</taxon>
        <taxon>Lophotrochozoa</taxon>
        <taxon>Mollusca</taxon>
        <taxon>Bivalvia</taxon>
        <taxon>Autobranchia</taxon>
        <taxon>Pteriomorphia</taxon>
        <taxon>Mytilida</taxon>
        <taxon>Mytiloidea</taxon>
        <taxon>Mytilidae</taxon>
        <taxon>Mytilinae</taxon>
        <taxon>Mytilus</taxon>
    </lineage>
</organism>
<reference evidence="1" key="1">
    <citation type="submission" date="2021-03" db="EMBL/GenBank/DDBJ databases">
        <authorList>
            <person name="Bekaert M."/>
        </authorList>
    </citation>
    <scope>NUCLEOTIDE SEQUENCE</scope>
</reference>
<evidence type="ECO:0000313" key="1">
    <source>
        <dbReference type="EMBL" id="CAG2198504.1"/>
    </source>
</evidence>
<evidence type="ECO:0008006" key="3">
    <source>
        <dbReference type="Google" id="ProtNLM"/>
    </source>
</evidence>
<sequence>MKAGHQIFGSLMLDTRWILAGYGYTIEALADPHYEHCTPQAQNGHSGHFTDARYMLQNDENLYQGQENVCSTRRNLNGHMAQGGYENPVDLSSKLINVNGYIKSESVQNGGYQRERTPIMGSHREQGILEWTVVGKVTEYGQNVTLFCNVPHCCPEDSGWDRWTPVQQTLFIDIKTGRPNKKYDGKVMKDGYTLIIQNLTENDLNVSYSCLYGVTLGERKFLLEEDVFKSISPTQPNDPNGQLSHSEM</sequence>
<protein>
    <recommendedName>
        <fullName evidence="3">Ig-like domain-containing protein</fullName>
    </recommendedName>
</protein>
<dbReference type="AlphaFoldDB" id="A0A8S3QZW1"/>
<dbReference type="Proteomes" id="UP000683360">
    <property type="component" value="Unassembled WGS sequence"/>
</dbReference>
<comment type="caution">
    <text evidence="1">The sequence shown here is derived from an EMBL/GenBank/DDBJ whole genome shotgun (WGS) entry which is preliminary data.</text>
</comment>
<name>A0A8S3QZW1_MYTED</name>
<keyword evidence="2" id="KW-1185">Reference proteome</keyword>
<proteinExistence type="predicted"/>